<comment type="subcellular location">
    <subcellularLocation>
        <location evidence="1">Nucleus</location>
    </subcellularLocation>
</comment>
<sequence>MEGANIHSVIKNPPDVVSLAALHEDAETLKLVPGQMQEINGCLSSNEFLLEPPLQTCFAPQPPAAAAVIAEPAEATDDESDQMDNQADDVCLLEFETKESTADCVALKKVVSNHDAEQSLASSTPIVFRVSEQFKPKMRLDFNKSETLEPAPMEIEKCRATNVEPSTSKVQNQKKLKFTEPPFHILRTNPAVLPVTSKQLVSSPIKPSDNKFEFEINDDESFCFESWFRKDKVVNKEPDKERKKSVVNEKELAKKGKTRKKGAVQEKVAVQPGLHPTGKHSGSKKRKASEDNNPGATQKVPASRQLNYNKRNEQQEKEEEGNEPLPRSKRLLTPIRTTKMGERKRAEQGKTSAMAMTKVVEELEEEPSCSVEEKANKAKISQKTPQRLPASGNVAKARCGKQPGTVSGDYGPSNRAQSKSIPLAESEASEGGNDDENDQVVELENRKKYVISGKSSSTPSRNPITIKSKRPAVTPPPSKHTVFRTSTPISNESECEMWEDPKSSCSESHVRKGKVISRKPVKQGKNSSVPKKRGRPRKHPEKTAVAMPEVEDQEKLQEEPRVYVKKANQAKKLKETIENSKRQLASRGSVNCPTDRSKKRSGRAPSAETRTQNTKTSAKMKQTDTKKTERTQSGYLTKQINPSVFHEDDFHSISDLHPDSDETYTISGRHIRPPNQWWKVAQQDYSPPVSSRREAKSSRHSSWLPPSQNKIKHRAGKSSAQKTKIYNLSKRDSSSAQIKSVVPQPLSSDEDADFAGDELDYDDDSISVFYDIQSQPAVQYENDTISGALTAQSGKHLFKSSVPRKRAFPELAKDQENPSALYPATKRPKRCPQSLDKLNENRIKQLKRFSAFEKPIAISRQARNLLLSSASKTMSNEIFETYPAASSNPNPRYTSIPAHDAVYDSTSKRWFLKTTESGQKDSASQTEPWQNLRETIEDSGESGLNPGSRDEEVKQQRMNLFLLNASGPGPANQASYPNSDHHILLSGGTYTEQTSESYENTFQQQKPTSVWSTEENCEILQNCVGISGTNDFEYPLKLDYNENDTSLGICKDLDLDTFACGKLFLGPFREKGIQRECGDTMLFYIIQGHIKVSINNNLYNLSQGDCFCVPPGNPYNITNSLNFPAILFFTQLKHPDVNQ</sequence>
<reference evidence="8" key="2">
    <citation type="journal article" date="2007" name="PLoS Biol.">
        <title>Survey sequencing and comparative analysis of the elephant shark (Callorhinchus milii) genome.</title>
        <authorList>
            <person name="Venkatesh B."/>
            <person name="Kirkness E.F."/>
            <person name="Loh Y.H."/>
            <person name="Halpern A.L."/>
            <person name="Lee A.P."/>
            <person name="Johnson J."/>
            <person name="Dandona N."/>
            <person name="Viswanathan L.D."/>
            <person name="Tay A."/>
            <person name="Venter J.C."/>
            <person name="Strausberg R.L."/>
            <person name="Brenner S."/>
        </authorList>
    </citation>
    <scope>NUCLEOTIDE SEQUENCE [LARGE SCALE GENOMIC DNA]</scope>
</reference>
<feature type="compositionally biased region" description="Basic and acidic residues" evidence="5">
    <location>
        <begin position="572"/>
        <end position="581"/>
    </location>
</feature>
<dbReference type="InterPro" id="IPR028386">
    <property type="entry name" value="CENP-C/Mif2/cnp3"/>
</dbReference>
<reference evidence="8" key="3">
    <citation type="journal article" date="2014" name="Nature">
        <title>Elephant shark genome provides unique insights into gnathostome evolution.</title>
        <authorList>
            <consortium name="International Elephant Shark Genome Sequencing Consortium"/>
            <person name="Venkatesh B."/>
            <person name="Lee A.P."/>
            <person name="Ravi V."/>
            <person name="Maurya A.K."/>
            <person name="Lian M.M."/>
            <person name="Swann J.B."/>
            <person name="Ohta Y."/>
            <person name="Flajnik M.F."/>
            <person name="Sutoh Y."/>
            <person name="Kasahara M."/>
            <person name="Hoon S."/>
            <person name="Gangu V."/>
            <person name="Roy S.W."/>
            <person name="Irimia M."/>
            <person name="Korzh V."/>
            <person name="Kondrychyn I."/>
            <person name="Lim Z.W."/>
            <person name="Tay B.H."/>
            <person name="Tohari S."/>
            <person name="Kong K.W."/>
            <person name="Ho S."/>
            <person name="Lorente-Galdos B."/>
            <person name="Quilez J."/>
            <person name="Marques-Bonet T."/>
            <person name="Raney B.J."/>
            <person name="Ingham P.W."/>
            <person name="Tay A."/>
            <person name="Hillier L.W."/>
            <person name="Minx P."/>
            <person name="Boehm T."/>
            <person name="Wilson R.K."/>
            <person name="Brenner S."/>
            <person name="Warren W.C."/>
        </authorList>
    </citation>
    <scope>NUCLEOTIDE SEQUENCE [LARGE SCALE GENOMIC DNA]</scope>
</reference>
<evidence type="ECO:0000313" key="7">
    <source>
        <dbReference type="Ensembl" id="ENSCMIP00000014545.1"/>
    </source>
</evidence>
<feature type="compositionally biased region" description="Basic and acidic residues" evidence="5">
    <location>
        <begin position="235"/>
        <end position="254"/>
    </location>
</feature>
<feature type="compositionally biased region" description="Basic residues" evidence="5">
    <location>
        <begin position="511"/>
        <end position="522"/>
    </location>
</feature>
<evidence type="ECO:0000256" key="1">
    <source>
        <dbReference type="ARBA" id="ARBA00004123"/>
    </source>
</evidence>
<dbReference type="Ensembl" id="ENSCMIT00000014855.1">
    <property type="protein sequence ID" value="ENSCMIP00000014545.1"/>
    <property type="gene ID" value="ENSCMIG00000007194.1"/>
</dbReference>
<dbReference type="GO" id="GO:0051315">
    <property type="term" value="P:attachment of mitotic spindle microtubules to kinetochore"/>
    <property type="evidence" value="ECO:0007669"/>
    <property type="project" value="TreeGrafter"/>
</dbReference>
<feature type="compositionally biased region" description="Acidic residues" evidence="5">
    <location>
        <begin position="432"/>
        <end position="441"/>
    </location>
</feature>
<dbReference type="Gene3D" id="2.60.120.10">
    <property type="entry name" value="Jelly Rolls"/>
    <property type="match status" value="1"/>
</dbReference>
<dbReference type="STRING" id="7868.ENSCMIP00000014545"/>
<evidence type="ECO:0000256" key="5">
    <source>
        <dbReference type="SAM" id="MobiDB-lite"/>
    </source>
</evidence>
<keyword evidence="3" id="KW-0238">DNA-binding</keyword>
<feature type="compositionally biased region" description="Polar residues" evidence="5">
    <location>
        <begin position="453"/>
        <end position="465"/>
    </location>
</feature>
<dbReference type="GeneTree" id="ENSGT00390000016737"/>
<evidence type="ECO:0000259" key="6">
    <source>
        <dbReference type="Pfam" id="PF11699"/>
    </source>
</evidence>
<keyword evidence="8" id="KW-1185">Reference proteome</keyword>
<evidence type="ECO:0000256" key="4">
    <source>
        <dbReference type="ARBA" id="ARBA00023242"/>
    </source>
</evidence>
<dbReference type="AlphaFoldDB" id="A0A4W3HGS4"/>
<reference evidence="8" key="1">
    <citation type="journal article" date="2006" name="Science">
        <title>Ancient noncoding elements conserved in the human genome.</title>
        <authorList>
            <person name="Venkatesh B."/>
            <person name="Kirkness E.F."/>
            <person name="Loh Y.H."/>
            <person name="Halpern A.L."/>
            <person name="Lee A.P."/>
            <person name="Johnson J."/>
            <person name="Dandona N."/>
            <person name="Viswanathan L.D."/>
            <person name="Tay A."/>
            <person name="Venter J.C."/>
            <person name="Strausberg R.L."/>
            <person name="Brenner S."/>
        </authorList>
    </citation>
    <scope>NUCLEOTIDE SEQUENCE [LARGE SCALE GENOMIC DNA]</scope>
</reference>
<keyword evidence="4" id="KW-0539">Nucleus</keyword>
<feature type="compositionally biased region" description="Polar residues" evidence="5">
    <location>
        <begin position="608"/>
        <end position="620"/>
    </location>
</feature>
<dbReference type="PANTHER" id="PTHR16684:SF11">
    <property type="entry name" value="CENTROMERE PROTEIN C"/>
    <property type="match status" value="1"/>
</dbReference>
<accession>A0A4W3HGS4</accession>
<dbReference type="PANTHER" id="PTHR16684">
    <property type="entry name" value="CENTROMERE PROTEIN C"/>
    <property type="match status" value="1"/>
</dbReference>
<feature type="compositionally biased region" description="Polar residues" evidence="5">
    <location>
        <begin position="582"/>
        <end position="594"/>
    </location>
</feature>
<organism evidence="7 8">
    <name type="scientific">Callorhinchus milii</name>
    <name type="common">Ghost shark</name>
    <dbReference type="NCBI Taxonomy" id="7868"/>
    <lineage>
        <taxon>Eukaryota</taxon>
        <taxon>Metazoa</taxon>
        <taxon>Chordata</taxon>
        <taxon>Craniata</taxon>
        <taxon>Vertebrata</taxon>
        <taxon>Chondrichthyes</taxon>
        <taxon>Holocephali</taxon>
        <taxon>Chimaeriformes</taxon>
        <taxon>Callorhinchidae</taxon>
        <taxon>Callorhinchus</taxon>
    </lineage>
</organism>
<feature type="domain" description="Mif2/CENP-C cupin" evidence="6">
    <location>
        <begin position="1053"/>
        <end position="1131"/>
    </location>
</feature>
<feature type="compositionally biased region" description="Polar residues" evidence="5">
    <location>
        <begin position="631"/>
        <end position="641"/>
    </location>
</feature>
<dbReference type="InterPro" id="IPR025974">
    <property type="entry name" value="Mif2/CENP-C_cupin"/>
</dbReference>
<feature type="compositionally biased region" description="Polar residues" evidence="5">
    <location>
        <begin position="483"/>
        <end position="492"/>
    </location>
</feature>
<reference evidence="7" key="4">
    <citation type="submission" date="2025-08" db="UniProtKB">
        <authorList>
            <consortium name="Ensembl"/>
        </authorList>
    </citation>
    <scope>IDENTIFICATION</scope>
</reference>
<feature type="region of interest" description="Disordered" evidence="5">
    <location>
        <begin position="682"/>
        <end position="754"/>
    </location>
</feature>
<feature type="compositionally biased region" description="Basic residues" evidence="5">
    <location>
        <begin position="530"/>
        <end position="540"/>
    </location>
</feature>
<dbReference type="InterPro" id="IPR011051">
    <property type="entry name" value="RmlC_Cupin_sf"/>
</dbReference>
<feature type="compositionally biased region" description="Basic and acidic residues" evidence="5">
    <location>
        <begin position="339"/>
        <end position="348"/>
    </location>
</feature>
<dbReference type="Proteomes" id="UP000314986">
    <property type="component" value="Unassembled WGS sequence"/>
</dbReference>
<feature type="region of interest" description="Disordered" evidence="5">
    <location>
        <begin position="235"/>
        <end position="641"/>
    </location>
</feature>
<name>A0A4W3HGS4_CALMI</name>
<evidence type="ECO:0000256" key="3">
    <source>
        <dbReference type="ARBA" id="ARBA00023125"/>
    </source>
</evidence>
<comment type="similarity">
    <text evidence="2">Belongs to the CENP-C/MIF2 family.</text>
</comment>
<dbReference type="SUPFAM" id="SSF51182">
    <property type="entry name" value="RmlC-like cupins"/>
    <property type="match status" value="1"/>
</dbReference>
<feature type="compositionally biased region" description="Basic residues" evidence="5">
    <location>
        <begin position="277"/>
        <end position="287"/>
    </location>
</feature>
<feature type="compositionally biased region" description="Basic and acidic residues" evidence="5">
    <location>
        <begin position="621"/>
        <end position="630"/>
    </location>
</feature>
<reference evidence="7" key="5">
    <citation type="submission" date="2025-09" db="UniProtKB">
        <authorList>
            <consortium name="Ensembl"/>
        </authorList>
    </citation>
    <scope>IDENTIFICATION</scope>
</reference>
<dbReference type="InParanoid" id="A0A4W3HGS4"/>
<protein>
    <recommendedName>
        <fullName evidence="6">Mif2/CENP-C cupin domain-containing protein</fullName>
    </recommendedName>
</protein>
<dbReference type="GO" id="GO:0005634">
    <property type="term" value="C:nucleus"/>
    <property type="evidence" value="ECO:0007669"/>
    <property type="project" value="UniProtKB-SubCell"/>
</dbReference>
<evidence type="ECO:0000313" key="8">
    <source>
        <dbReference type="Proteomes" id="UP000314986"/>
    </source>
</evidence>
<evidence type="ECO:0000256" key="2">
    <source>
        <dbReference type="ARBA" id="ARBA00010291"/>
    </source>
</evidence>
<dbReference type="GO" id="GO:0019237">
    <property type="term" value="F:centromeric DNA binding"/>
    <property type="evidence" value="ECO:0007669"/>
    <property type="project" value="InterPro"/>
</dbReference>
<dbReference type="GO" id="GO:0051455">
    <property type="term" value="P:spindle attachment to meiosis I kinetochore"/>
    <property type="evidence" value="ECO:0007669"/>
    <property type="project" value="TreeGrafter"/>
</dbReference>
<feature type="compositionally biased region" description="Polar residues" evidence="5">
    <location>
        <begin position="700"/>
        <end position="709"/>
    </location>
</feature>
<dbReference type="GO" id="GO:0051382">
    <property type="term" value="P:kinetochore assembly"/>
    <property type="evidence" value="ECO:0007669"/>
    <property type="project" value="InterPro"/>
</dbReference>
<proteinExistence type="inferred from homology"/>
<feature type="compositionally biased region" description="Basic and acidic residues" evidence="5">
    <location>
        <begin position="553"/>
        <end position="562"/>
    </location>
</feature>
<dbReference type="InterPro" id="IPR014710">
    <property type="entry name" value="RmlC-like_jellyroll"/>
</dbReference>
<dbReference type="Pfam" id="PF11699">
    <property type="entry name" value="CENP-C_C"/>
    <property type="match status" value="1"/>
</dbReference>
<dbReference type="GO" id="GO:0000776">
    <property type="term" value="C:kinetochore"/>
    <property type="evidence" value="ECO:0007669"/>
    <property type="project" value="InterPro"/>
</dbReference>